<feature type="chain" id="PRO_5047097768" evidence="4">
    <location>
        <begin position="23"/>
        <end position="144"/>
    </location>
</feature>
<evidence type="ECO:0000256" key="4">
    <source>
        <dbReference type="SAM" id="SignalP"/>
    </source>
</evidence>
<dbReference type="InterPro" id="IPR002110">
    <property type="entry name" value="Ankyrin_rpt"/>
</dbReference>
<name>A0ABT3XVL5_9FLAO</name>
<feature type="repeat" description="ANK" evidence="3">
    <location>
        <begin position="91"/>
        <end position="123"/>
    </location>
</feature>
<keyword evidence="4" id="KW-0732">Signal</keyword>
<dbReference type="SMART" id="SM00248">
    <property type="entry name" value="ANK"/>
    <property type="match status" value="2"/>
</dbReference>
<feature type="signal peptide" evidence="4">
    <location>
        <begin position="1"/>
        <end position="22"/>
    </location>
</feature>
<organism evidence="5 6">
    <name type="scientific">Chryseobacterium formosus</name>
    <dbReference type="NCBI Taxonomy" id="1537363"/>
    <lineage>
        <taxon>Bacteria</taxon>
        <taxon>Pseudomonadati</taxon>
        <taxon>Bacteroidota</taxon>
        <taxon>Flavobacteriia</taxon>
        <taxon>Flavobacteriales</taxon>
        <taxon>Weeksellaceae</taxon>
        <taxon>Chryseobacterium group</taxon>
        <taxon>Chryseobacterium</taxon>
    </lineage>
</organism>
<dbReference type="Proteomes" id="UP001073122">
    <property type="component" value="Unassembled WGS sequence"/>
</dbReference>
<reference evidence="5" key="1">
    <citation type="submission" date="2022-10" db="EMBL/GenBank/DDBJ databases">
        <title>Chryseobacterium sp. nov., a novel bacterial species.</title>
        <authorList>
            <person name="Cao Y."/>
        </authorList>
    </citation>
    <scope>NUCLEOTIDE SEQUENCE</scope>
    <source>
        <strain evidence="5">CCTCC AB2015118</strain>
    </source>
</reference>
<dbReference type="PROSITE" id="PS50088">
    <property type="entry name" value="ANK_REPEAT"/>
    <property type="match status" value="1"/>
</dbReference>
<evidence type="ECO:0000256" key="1">
    <source>
        <dbReference type="ARBA" id="ARBA00022737"/>
    </source>
</evidence>
<dbReference type="Pfam" id="PF12796">
    <property type="entry name" value="Ank_2"/>
    <property type="match status" value="1"/>
</dbReference>
<dbReference type="Gene3D" id="1.25.40.20">
    <property type="entry name" value="Ankyrin repeat-containing domain"/>
    <property type="match status" value="1"/>
</dbReference>
<keyword evidence="1" id="KW-0677">Repeat</keyword>
<dbReference type="PANTHER" id="PTHR24201">
    <property type="entry name" value="ANK_REP_REGION DOMAIN-CONTAINING PROTEIN"/>
    <property type="match status" value="1"/>
</dbReference>
<gene>
    <name evidence="5" type="ORF">OF897_17590</name>
</gene>
<dbReference type="InterPro" id="IPR036770">
    <property type="entry name" value="Ankyrin_rpt-contain_sf"/>
</dbReference>
<proteinExistence type="predicted"/>
<evidence type="ECO:0000256" key="3">
    <source>
        <dbReference type="PROSITE-ProRule" id="PRU00023"/>
    </source>
</evidence>
<dbReference type="PROSITE" id="PS50297">
    <property type="entry name" value="ANK_REP_REGION"/>
    <property type="match status" value="1"/>
</dbReference>
<keyword evidence="2 3" id="KW-0040">ANK repeat</keyword>
<keyword evidence="6" id="KW-1185">Reference proteome</keyword>
<protein>
    <submittedName>
        <fullName evidence="5">Ankyrin repeat domain-containing protein</fullName>
    </submittedName>
</protein>
<evidence type="ECO:0000313" key="5">
    <source>
        <dbReference type="EMBL" id="MCX8525731.1"/>
    </source>
</evidence>
<comment type="caution">
    <text evidence="5">The sequence shown here is derived from an EMBL/GenBank/DDBJ whole genome shotgun (WGS) entry which is preliminary data.</text>
</comment>
<evidence type="ECO:0000256" key="2">
    <source>
        <dbReference type="ARBA" id="ARBA00023043"/>
    </source>
</evidence>
<evidence type="ECO:0000313" key="6">
    <source>
        <dbReference type="Proteomes" id="UP001073122"/>
    </source>
</evidence>
<accession>A0ABT3XVL5</accession>
<dbReference type="SUPFAM" id="SSF48403">
    <property type="entry name" value="Ankyrin repeat"/>
    <property type="match status" value="1"/>
</dbReference>
<dbReference type="InterPro" id="IPR050776">
    <property type="entry name" value="Ank_Repeat/CDKN_Inhibitor"/>
</dbReference>
<sequence>MKKIITTTLLFGIAIFGNTLFAQDMSKDQMRIFQTDKLEDVKKVFTKDEFTKCFQIKETSFNLFTLSALYERKNVMNYLLSNKVDVNKSCSDMTPLMYTAMYGLTDTAKVLLKNGAKKDIKDKNGKTAKDYAVEYKHTATAAIL</sequence>
<dbReference type="EMBL" id="JAOVZW010000023">
    <property type="protein sequence ID" value="MCX8525731.1"/>
    <property type="molecule type" value="Genomic_DNA"/>
</dbReference>
<dbReference type="RefSeq" id="WP_267266984.1">
    <property type="nucleotide sequence ID" value="NZ_JAOVZW010000023.1"/>
</dbReference>